<dbReference type="EMBL" id="JBHSHC010000112">
    <property type="protein sequence ID" value="MFC4768961.1"/>
    <property type="molecule type" value="Genomic_DNA"/>
</dbReference>
<gene>
    <name evidence="13" type="ORF">ACFO8Q_16605</name>
</gene>
<name>A0ABV9Q380_9BACL</name>
<dbReference type="Gene3D" id="3.30.460.10">
    <property type="entry name" value="Beta Polymerase, domain 2"/>
    <property type="match status" value="1"/>
</dbReference>
<keyword evidence="4 13" id="KW-0548">Nucleotidyltransferase</keyword>
<dbReference type="SUPFAM" id="SSF81891">
    <property type="entry name" value="Poly A polymerase C-terminal region-like"/>
    <property type="match status" value="1"/>
</dbReference>
<dbReference type="InterPro" id="IPR032828">
    <property type="entry name" value="PolyA_RNA-bd"/>
</dbReference>
<keyword evidence="8 9" id="KW-0694">RNA-binding</keyword>
<dbReference type="InterPro" id="IPR050264">
    <property type="entry name" value="Bact_CCA-adding_enz_type3_sf"/>
</dbReference>
<organism evidence="13 14">
    <name type="scientific">Effusibacillus consociatus</name>
    <dbReference type="NCBI Taxonomy" id="1117041"/>
    <lineage>
        <taxon>Bacteria</taxon>
        <taxon>Bacillati</taxon>
        <taxon>Bacillota</taxon>
        <taxon>Bacilli</taxon>
        <taxon>Bacillales</taxon>
        <taxon>Alicyclobacillaceae</taxon>
        <taxon>Effusibacillus</taxon>
    </lineage>
</organism>
<evidence type="ECO:0000256" key="2">
    <source>
        <dbReference type="ARBA" id="ARBA00022679"/>
    </source>
</evidence>
<evidence type="ECO:0000259" key="12">
    <source>
        <dbReference type="Pfam" id="PF13735"/>
    </source>
</evidence>
<dbReference type="Gene3D" id="1.10.3090.10">
    <property type="entry name" value="cca-adding enzyme, domain 2"/>
    <property type="match status" value="1"/>
</dbReference>
<proteinExistence type="inferred from homology"/>
<evidence type="ECO:0000256" key="7">
    <source>
        <dbReference type="ARBA" id="ARBA00022842"/>
    </source>
</evidence>
<dbReference type="InterPro" id="IPR002646">
    <property type="entry name" value="PolA_pol_head_dom"/>
</dbReference>
<evidence type="ECO:0000259" key="11">
    <source>
        <dbReference type="Pfam" id="PF12627"/>
    </source>
</evidence>
<dbReference type="InterPro" id="IPR032810">
    <property type="entry name" value="CCA-adding_enz_C"/>
</dbReference>
<evidence type="ECO:0000256" key="8">
    <source>
        <dbReference type="ARBA" id="ARBA00022884"/>
    </source>
</evidence>
<keyword evidence="7" id="KW-0460">Magnesium</keyword>
<feature type="domain" description="Poly A polymerase head" evidence="10">
    <location>
        <begin position="31"/>
        <end position="151"/>
    </location>
</feature>
<accession>A0ABV9Q380</accession>
<dbReference type="GO" id="GO:0004810">
    <property type="term" value="F:CCA tRNA nucleotidyltransferase activity"/>
    <property type="evidence" value="ECO:0007669"/>
    <property type="project" value="UniProtKB-EC"/>
</dbReference>
<comment type="cofactor">
    <cofactor evidence="1">
        <name>Mg(2+)</name>
        <dbReference type="ChEBI" id="CHEBI:18420"/>
    </cofactor>
</comment>
<sequence length="415" mass="47301">MERDDQFPVNVSRLDAAWSVLYQLEQAGFQAYLVGGCVRDMLLGNSPDDYDVATNALPSEVQELFPRTVPTGIRHGTVTVLMGDERIEVTTFRTEGEYADSRRPASVKYVSTLEVDLSRRDFTINAMAMDRHGRIIDPFEGRADLQKKTIRAVGEPEKRFQEDALRMLRAIRFAVVLHFSIEERTWLAITENAGNLSRISRERIRDEWNKIILSDIQVGIQLLNKAGLFDVVFPDVPLQSPRKLMQAAEFAKRLPEKIALRQAALFRQLSVGETAVQKILRELRQPNALIRSVISILRAIPDVDPLTWTDAAWRRYLYCHGKDIALDAFLIVGYIRVEKQNLILNKLYESIQKQPIWSVKDLTVTGQDLIAELNIPPDPVIGHILERLTELVLENPLCNTRQSLLAAAREMYENL</sequence>
<keyword evidence="3" id="KW-0819">tRNA processing</keyword>
<keyword evidence="14" id="KW-1185">Reference proteome</keyword>
<feature type="domain" description="CCA-adding enzyme C-terminal" evidence="12">
    <location>
        <begin position="263"/>
        <end position="408"/>
    </location>
</feature>
<dbReference type="EC" id="2.7.7.72" evidence="13"/>
<keyword evidence="6" id="KW-0547">Nucleotide-binding</keyword>
<dbReference type="NCBIfam" id="NF009814">
    <property type="entry name" value="PRK13299.1"/>
    <property type="match status" value="1"/>
</dbReference>
<evidence type="ECO:0000313" key="14">
    <source>
        <dbReference type="Proteomes" id="UP001596002"/>
    </source>
</evidence>
<dbReference type="PANTHER" id="PTHR46173:SF1">
    <property type="entry name" value="CCA TRNA NUCLEOTIDYLTRANSFERASE 1, MITOCHONDRIAL"/>
    <property type="match status" value="1"/>
</dbReference>
<reference evidence="14" key="1">
    <citation type="journal article" date="2019" name="Int. J. Syst. Evol. Microbiol.">
        <title>The Global Catalogue of Microorganisms (GCM) 10K type strain sequencing project: providing services to taxonomists for standard genome sequencing and annotation.</title>
        <authorList>
            <consortium name="The Broad Institute Genomics Platform"/>
            <consortium name="The Broad Institute Genome Sequencing Center for Infectious Disease"/>
            <person name="Wu L."/>
            <person name="Ma J."/>
        </authorList>
    </citation>
    <scope>NUCLEOTIDE SEQUENCE [LARGE SCALE GENOMIC DNA]</scope>
    <source>
        <strain evidence="14">WYCCWR 12678</strain>
    </source>
</reference>
<evidence type="ECO:0000259" key="10">
    <source>
        <dbReference type="Pfam" id="PF01743"/>
    </source>
</evidence>
<evidence type="ECO:0000256" key="5">
    <source>
        <dbReference type="ARBA" id="ARBA00022723"/>
    </source>
</evidence>
<keyword evidence="5" id="KW-0479">Metal-binding</keyword>
<dbReference type="Proteomes" id="UP001596002">
    <property type="component" value="Unassembled WGS sequence"/>
</dbReference>
<dbReference type="Pfam" id="PF01743">
    <property type="entry name" value="PolyA_pol"/>
    <property type="match status" value="1"/>
</dbReference>
<evidence type="ECO:0000256" key="9">
    <source>
        <dbReference type="RuleBase" id="RU003953"/>
    </source>
</evidence>
<keyword evidence="2 9" id="KW-0808">Transferase</keyword>
<feature type="domain" description="tRNA nucleotidyltransferase/poly(A) polymerase RNA and SrmB- binding" evidence="11">
    <location>
        <begin position="179"/>
        <end position="236"/>
    </location>
</feature>
<dbReference type="RefSeq" id="WP_380026916.1">
    <property type="nucleotide sequence ID" value="NZ_JBHSHC010000112.1"/>
</dbReference>
<dbReference type="SUPFAM" id="SSF81301">
    <property type="entry name" value="Nucleotidyltransferase"/>
    <property type="match status" value="1"/>
</dbReference>
<dbReference type="CDD" id="cd05398">
    <property type="entry name" value="NT_ClassII-CCAase"/>
    <property type="match status" value="1"/>
</dbReference>
<dbReference type="Gene3D" id="1.10.246.80">
    <property type="match status" value="1"/>
</dbReference>
<evidence type="ECO:0000256" key="4">
    <source>
        <dbReference type="ARBA" id="ARBA00022695"/>
    </source>
</evidence>
<protein>
    <submittedName>
        <fullName evidence="13">CCA tRNA nucleotidyltransferase</fullName>
        <ecNumber evidence="13">2.7.7.72</ecNumber>
    </submittedName>
</protein>
<evidence type="ECO:0000256" key="6">
    <source>
        <dbReference type="ARBA" id="ARBA00022741"/>
    </source>
</evidence>
<comment type="similarity">
    <text evidence="9">Belongs to the tRNA nucleotidyltransferase/poly(A) polymerase family.</text>
</comment>
<comment type="caution">
    <text evidence="13">The sequence shown here is derived from an EMBL/GenBank/DDBJ whole genome shotgun (WGS) entry which is preliminary data.</text>
</comment>
<dbReference type="Pfam" id="PF12627">
    <property type="entry name" value="PolyA_pol_RNAbd"/>
    <property type="match status" value="1"/>
</dbReference>
<dbReference type="PANTHER" id="PTHR46173">
    <property type="entry name" value="CCA TRNA NUCLEOTIDYLTRANSFERASE 1, MITOCHONDRIAL"/>
    <property type="match status" value="1"/>
</dbReference>
<evidence type="ECO:0000256" key="1">
    <source>
        <dbReference type="ARBA" id="ARBA00001946"/>
    </source>
</evidence>
<dbReference type="Pfam" id="PF13735">
    <property type="entry name" value="tRNA_NucTran2_2"/>
    <property type="match status" value="1"/>
</dbReference>
<evidence type="ECO:0000313" key="13">
    <source>
        <dbReference type="EMBL" id="MFC4768961.1"/>
    </source>
</evidence>
<evidence type="ECO:0000256" key="3">
    <source>
        <dbReference type="ARBA" id="ARBA00022694"/>
    </source>
</evidence>
<dbReference type="InterPro" id="IPR043519">
    <property type="entry name" value="NT_sf"/>
</dbReference>